<dbReference type="Proteomes" id="UP000243250">
    <property type="component" value="Unassembled WGS sequence"/>
</dbReference>
<proteinExistence type="predicted"/>
<dbReference type="EMBL" id="FOYS01000002">
    <property type="protein sequence ID" value="SFR45633.1"/>
    <property type="molecule type" value="Genomic_DNA"/>
</dbReference>
<dbReference type="AlphaFoldDB" id="A0A1I6GTP2"/>
<reference evidence="3" key="1">
    <citation type="submission" date="2016-10" db="EMBL/GenBank/DDBJ databases">
        <authorList>
            <person name="Varghese N."/>
            <person name="Submissions S."/>
        </authorList>
    </citation>
    <scope>NUCLEOTIDE SEQUENCE [LARGE SCALE GENOMIC DNA]</scope>
    <source>
        <strain evidence="3">CGMCC 1.8711</strain>
    </source>
</reference>
<evidence type="ECO:0000313" key="2">
    <source>
        <dbReference type="EMBL" id="SFR45633.1"/>
    </source>
</evidence>
<feature type="compositionally biased region" description="Acidic residues" evidence="1">
    <location>
        <begin position="1"/>
        <end position="16"/>
    </location>
</feature>
<name>A0A1I6GTP2_9EURY</name>
<feature type="region of interest" description="Disordered" evidence="1">
    <location>
        <begin position="1"/>
        <end position="31"/>
    </location>
</feature>
<dbReference type="RefSeq" id="WP_175501425.1">
    <property type="nucleotide sequence ID" value="NZ_FOYS01000002.1"/>
</dbReference>
<accession>A0A1I6GTP2</accession>
<evidence type="ECO:0000256" key="1">
    <source>
        <dbReference type="SAM" id="MobiDB-lite"/>
    </source>
</evidence>
<protein>
    <submittedName>
        <fullName evidence="2">Uncharacterized protein</fullName>
    </submittedName>
</protein>
<organism evidence="2 3">
    <name type="scientific">Halogeometricum limi</name>
    <dbReference type="NCBI Taxonomy" id="555875"/>
    <lineage>
        <taxon>Archaea</taxon>
        <taxon>Methanobacteriati</taxon>
        <taxon>Methanobacteriota</taxon>
        <taxon>Stenosarchaea group</taxon>
        <taxon>Halobacteria</taxon>
        <taxon>Halobacteriales</taxon>
        <taxon>Haloferacaceae</taxon>
        <taxon>Halogeometricum</taxon>
    </lineage>
</organism>
<dbReference type="OrthoDB" id="204433at2157"/>
<keyword evidence="3" id="KW-1185">Reference proteome</keyword>
<evidence type="ECO:0000313" key="3">
    <source>
        <dbReference type="Proteomes" id="UP000243250"/>
    </source>
</evidence>
<sequence length="53" mass="6034">MERLDDEQLNGPDEPETTVAAHQSSRERTVFTEKGNRDAWISLDTESTVDLSR</sequence>
<gene>
    <name evidence="2" type="ORF">SAMN04488124_1526</name>
</gene>
<dbReference type="STRING" id="555875.SAMN04488124_1526"/>